<evidence type="ECO:0000313" key="8">
    <source>
        <dbReference type="Proteomes" id="UP000198287"/>
    </source>
</evidence>
<keyword evidence="2" id="KW-0479">Metal-binding</keyword>
<accession>A0A226EUC9</accession>
<proteinExistence type="inferred from homology"/>
<keyword evidence="4" id="KW-0862">Zinc</keyword>
<dbReference type="PANTHER" id="PTHR10876">
    <property type="entry name" value="ZINC FINGER PROTEIN ZPR1"/>
    <property type="match status" value="1"/>
</dbReference>
<dbReference type="PANTHER" id="PTHR10876:SF0">
    <property type="entry name" value="ZINC FINGER PROTEIN ZPR1"/>
    <property type="match status" value="1"/>
</dbReference>
<dbReference type="InterPro" id="IPR042452">
    <property type="entry name" value="ZPR1_Znf1/2"/>
</dbReference>
<dbReference type="AlphaFoldDB" id="A0A226EUC9"/>
<dbReference type="STRING" id="158441.A0A226EUC9"/>
<evidence type="ECO:0000256" key="5">
    <source>
        <dbReference type="SAM" id="MobiDB-lite"/>
    </source>
</evidence>
<dbReference type="Gene3D" id="2.60.120.1040">
    <property type="entry name" value="ZPR1, A/B domain"/>
    <property type="match status" value="2"/>
</dbReference>
<dbReference type="Pfam" id="PF03367">
    <property type="entry name" value="Zn_ribbon_ZPR1"/>
    <property type="match status" value="2"/>
</dbReference>
<dbReference type="Gene3D" id="2.20.25.420">
    <property type="entry name" value="ZPR1, zinc finger domain"/>
    <property type="match status" value="2"/>
</dbReference>
<evidence type="ECO:0000256" key="3">
    <source>
        <dbReference type="ARBA" id="ARBA00022771"/>
    </source>
</evidence>
<dbReference type="InterPro" id="IPR040141">
    <property type="entry name" value="ZPR1"/>
</dbReference>
<dbReference type="FunFam" id="2.20.25.420:FF:000001">
    <property type="entry name" value="Zinc finger protein ZPR1"/>
    <property type="match status" value="1"/>
</dbReference>
<dbReference type="InterPro" id="IPR042451">
    <property type="entry name" value="ZPR1_A/B_dom"/>
</dbReference>
<protein>
    <submittedName>
        <fullName evidence="7">Zinc finger protein ZPR1</fullName>
    </submittedName>
</protein>
<comment type="similarity">
    <text evidence="1">Belongs to the ZPR1 family.</text>
</comment>
<dbReference type="FunFam" id="2.20.25.420:FF:000002">
    <property type="entry name" value="Zinc finger protein ZPR1"/>
    <property type="match status" value="1"/>
</dbReference>
<evidence type="ECO:0000256" key="4">
    <source>
        <dbReference type="ARBA" id="ARBA00022833"/>
    </source>
</evidence>
<evidence type="ECO:0000259" key="6">
    <source>
        <dbReference type="SMART" id="SM00709"/>
    </source>
</evidence>
<dbReference type="OMA" id="FREVVIM"/>
<feature type="domain" description="Zinc finger ZPR1-type" evidence="6">
    <location>
        <begin position="294"/>
        <end position="472"/>
    </location>
</feature>
<dbReference type="GO" id="GO:0008270">
    <property type="term" value="F:zinc ion binding"/>
    <property type="evidence" value="ECO:0007669"/>
    <property type="project" value="UniProtKB-KW"/>
</dbReference>
<dbReference type="Pfam" id="PF22794">
    <property type="entry name" value="jr-ZPR1"/>
    <property type="match status" value="2"/>
</dbReference>
<dbReference type="OrthoDB" id="308464at2759"/>
<keyword evidence="8" id="KW-1185">Reference proteome</keyword>
<feature type="region of interest" description="Disordered" evidence="5">
    <location>
        <begin position="495"/>
        <end position="540"/>
    </location>
</feature>
<gene>
    <name evidence="7" type="ORF">Fcan01_05541</name>
</gene>
<keyword evidence="3" id="KW-0863">Zinc-finger</keyword>
<dbReference type="GO" id="GO:0005634">
    <property type="term" value="C:nucleus"/>
    <property type="evidence" value="ECO:0007669"/>
    <property type="project" value="TreeGrafter"/>
</dbReference>
<name>A0A226EUC9_FOLCA</name>
<dbReference type="InterPro" id="IPR056180">
    <property type="entry name" value="ZPR1_jr_dom"/>
</dbReference>
<evidence type="ECO:0000256" key="1">
    <source>
        <dbReference type="ARBA" id="ARBA00008354"/>
    </source>
</evidence>
<feature type="domain" description="Zinc finger ZPR1-type" evidence="6">
    <location>
        <begin position="66"/>
        <end position="224"/>
    </location>
</feature>
<dbReference type="NCBIfam" id="TIGR00310">
    <property type="entry name" value="ZPR1_znf"/>
    <property type="match status" value="2"/>
</dbReference>
<reference evidence="7 8" key="1">
    <citation type="submission" date="2015-12" db="EMBL/GenBank/DDBJ databases">
        <title>The genome of Folsomia candida.</title>
        <authorList>
            <person name="Faddeeva A."/>
            <person name="Derks M.F."/>
            <person name="Anvar Y."/>
            <person name="Smit S."/>
            <person name="Van Straalen N."/>
            <person name="Roelofs D."/>
        </authorList>
    </citation>
    <scope>NUCLEOTIDE SEQUENCE [LARGE SCALE GENOMIC DNA]</scope>
    <source>
        <strain evidence="7 8">VU population</strain>
        <tissue evidence="7">Whole body</tissue>
    </source>
</reference>
<dbReference type="Proteomes" id="UP000198287">
    <property type="component" value="Unassembled WGS sequence"/>
</dbReference>
<dbReference type="SMART" id="SM00709">
    <property type="entry name" value="Zpr1"/>
    <property type="match status" value="2"/>
</dbReference>
<dbReference type="InterPro" id="IPR004457">
    <property type="entry name" value="Znf_ZPR1"/>
</dbReference>
<organism evidence="7 8">
    <name type="scientific">Folsomia candida</name>
    <name type="common">Springtail</name>
    <dbReference type="NCBI Taxonomy" id="158441"/>
    <lineage>
        <taxon>Eukaryota</taxon>
        <taxon>Metazoa</taxon>
        <taxon>Ecdysozoa</taxon>
        <taxon>Arthropoda</taxon>
        <taxon>Hexapoda</taxon>
        <taxon>Collembola</taxon>
        <taxon>Entomobryomorpha</taxon>
        <taxon>Isotomoidea</taxon>
        <taxon>Isotomidae</taxon>
        <taxon>Proisotominae</taxon>
        <taxon>Folsomia</taxon>
    </lineage>
</organism>
<evidence type="ECO:0000313" key="7">
    <source>
        <dbReference type="EMBL" id="OXA60830.1"/>
    </source>
</evidence>
<sequence length="540" mass="60036">MFHISQNKKIVVEYRQVQSLFVIFQVLVVSCTSVDSSRMSSSKKTDQFFKPISADDEANETTEVESYCVNCGENGTTKLLLAKIPFYKEVILSSFSCPHCHYSNNEIQSAGDILDHGIEWNLRVEESVDINRQVIKSDYASISIPELDLEIPGKTQKGEITTLEGILDRVYNGLDQDQARRKEEHPEDYEKIQKFLERIRDAQALTIPFSLKLRDISGQSFISPPPSILPGHKDPRLQMTQFERTSEENHSVGYFPEMTQNETSCEGGGDDDGAGAVAGESVGDLTDEVHQFHTPCNSCGRSSTTRMKLTKIPHFKEVVIMATDCENCGYRTNEVKSGSAIEAKGRRIGLKVTGVDDLCRDSETASLEIPELDFEVGGGILGGKFTTLEGKFNHYQSTTYISVLPFVLLRCLLCSMKERLQEENPLISGDSAGPEMQKKMDEFCQKLDQLISAQVPFTVILDDPAGNSYLQNIYAPDDDPNMEVVDYERTFEQNEELGLNDINTEEYAAPQPTGDSAEKAQSSEPCLPCGEKNAGSGDDK</sequence>
<evidence type="ECO:0000256" key="2">
    <source>
        <dbReference type="ARBA" id="ARBA00022723"/>
    </source>
</evidence>
<comment type="caution">
    <text evidence="7">The sequence shown here is derived from an EMBL/GenBank/DDBJ whole genome shotgun (WGS) entry which is preliminary data.</text>
</comment>
<dbReference type="EMBL" id="LNIX01000002">
    <property type="protein sequence ID" value="OXA60830.1"/>
    <property type="molecule type" value="Genomic_DNA"/>
</dbReference>